<name>A0A183ABU3_9TREM</name>
<evidence type="ECO:0000256" key="1">
    <source>
        <dbReference type="SAM" id="MobiDB-lite"/>
    </source>
</evidence>
<sequence length="98" mass="10891">MPEMLPCPLKLPKSAANPAFDPHERTDAADINTPGPSCAHFRPILDAPIRCVDGMDVLVESGAQTNVLEDEDYQRLSDFSSIMADLQPRTRSNRRRGR</sequence>
<protein>
    <submittedName>
        <fullName evidence="2 4">Uncharacterized protein</fullName>
    </submittedName>
</protein>
<dbReference type="WBParaSite" id="ECPE_0000444001-mRNA-1">
    <property type="protein sequence ID" value="ECPE_0000444001-mRNA-1"/>
    <property type="gene ID" value="ECPE_0000444001"/>
</dbReference>
<keyword evidence="3" id="KW-1185">Reference proteome</keyword>
<gene>
    <name evidence="2" type="ORF">ECPE_LOCUS4428</name>
</gene>
<dbReference type="EMBL" id="UZAN01041284">
    <property type="protein sequence ID" value="VDP72565.1"/>
    <property type="molecule type" value="Genomic_DNA"/>
</dbReference>
<accession>A0A183ABU3</accession>
<reference evidence="2 3" key="2">
    <citation type="submission" date="2018-11" db="EMBL/GenBank/DDBJ databases">
        <authorList>
            <consortium name="Pathogen Informatics"/>
        </authorList>
    </citation>
    <scope>NUCLEOTIDE SEQUENCE [LARGE SCALE GENOMIC DNA]</scope>
    <source>
        <strain evidence="2 3">Egypt</strain>
    </source>
</reference>
<dbReference type="Proteomes" id="UP000272942">
    <property type="component" value="Unassembled WGS sequence"/>
</dbReference>
<proteinExistence type="predicted"/>
<evidence type="ECO:0000313" key="2">
    <source>
        <dbReference type="EMBL" id="VDP72565.1"/>
    </source>
</evidence>
<reference evidence="4" key="1">
    <citation type="submission" date="2016-06" db="UniProtKB">
        <authorList>
            <consortium name="WormBaseParasite"/>
        </authorList>
    </citation>
    <scope>IDENTIFICATION</scope>
</reference>
<evidence type="ECO:0000313" key="4">
    <source>
        <dbReference type="WBParaSite" id="ECPE_0000444001-mRNA-1"/>
    </source>
</evidence>
<organism evidence="4">
    <name type="scientific">Echinostoma caproni</name>
    <dbReference type="NCBI Taxonomy" id="27848"/>
    <lineage>
        <taxon>Eukaryota</taxon>
        <taxon>Metazoa</taxon>
        <taxon>Spiralia</taxon>
        <taxon>Lophotrochozoa</taxon>
        <taxon>Platyhelminthes</taxon>
        <taxon>Trematoda</taxon>
        <taxon>Digenea</taxon>
        <taxon>Plagiorchiida</taxon>
        <taxon>Echinostomata</taxon>
        <taxon>Echinostomatoidea</taxon>
        <taxon>Echinostomatidae</taxon>
        <taxon>Echinostoma</taxon>
    </lineage>
</organism>
<feature type="region of interest" description="Disordered" evidence="1">
    <location>
        <begin position="1"/>
        <end position="34"/>
    </location>
</feature>
<dbReference type="AlphaFoldDB" id="A0A183ABU3"/>
<dbReference type="OrthoDB" id="10013007at2759"/>
<evidence type="ECO:0000313" key="3">
    <source>
        <dbReference type="Proteomes" id="UP000272942"/>
    </source>
</evidence>